<name>A0A2K5C7J7_AOTNA</name>
<dbReference type="Ensembl" id="ENSANAT00000022387.1">
    <property type="protein sequence ID" value="ENSANAP00000004630.1"/>
    <property type="gene ID" value="ENSANAG00000020412.1"/>
</dbReference>
<evidence type="ECO:0000313" key="3">
    <source>
        <dbReference type="Proteomes" id="UP000233020"/>
    </source>
</evidence>
<feature type="compositionally biased region" description="Basic and acidic residues" evidence="1">
    <location>
        <begin position="14"/>
        <end position="33"/>
    </location>
</feature>
<reference evidence="2" key="1">
    <citation type="submission" date="2025-08" db="UniProtKB">
        <authorList>
            <consortium name="Ensembl"/>
        </authorList>
    </citation>
    <scope>IDENTIFICATION</scope>
</reference>
<reference evidence="2" key="2">
    <citation type="submission" date="2025-09" db="UniProtKB">
        <authorList>
            <consortium name="Ensembl"/>
        </authorList>
    </citation>
    <scope>IDENTIFICATION</scope>
</reference>
<evidence type="ECO:0000313" key="2">
    <source>
        <dbReference type="Ensembl" id="ENSANAP00000004630.1"/>
    </source>
</evidence>
<proteinExistence type="predicted"/>
<keyword evidence="3" id="KW-1185">Reference proteome</keyword>
<feature type="region of interest" description="Disordered" evidence="1">
    <location>
        <begin position="1"/>
        <end position="38"/>
    </location>
</feature>
<protein>
    <submittedName>
        <fullName evidence="2">Uncharacterized protein</fullName>
    </submittedName>
</protein>
<organism evidence="2 3">
    <name type="scientific">Aotus nancymaae</name>
    <name type="common">Ma's night monkey</name>
    <dbReference type="NCBI Taxonomy" id="37293"/>
    <lineage>
        <taxon>Eukaryota</taxon>
        <taxon>Metazoa</taxon>
        <taxon>Chordata</taxon>
        <taxon>Craniata</taxon>
        <taxon>Vertebrata</taxon>
        <taxon>Euteleostomi</taxon>
        <taxon>Mammalia</taxon>
        <taxon>Eutheria</taxon>
        <taxon>Euarchontoglires</taxon>
        <taxon>Primates</taxon>
        <taxon>Haplorrhini</taxon>
        <taxon>Platyrrhini</taxon>
        <taxon>Aotidae</taxon>
        <taxon>Aotus</taxon>
    </lineage>
</organism>
<dbReference type="Proteomes" id="UP000233020">
    <property type="component" value="Unplaced"/>
</dbReference>
<sequence length="63" mass="7367">MPFSNSHNTLKLRFPAEDERGQPGPPIHHDRGLRGGRRGVLRSVQESLRLHHRRPAWRLQAQR</sequence>
<evidence type="ECO:0000256" key="1">
    <source>
        <dbReference type="SAM" id="MobiDB-lite"/>
    </source>
</evidence>
<accession>A0A2K5C7J7</accession>
<dbReference type="OMA" id="FSNIHNT"/>
<dbReference type="GeneTree" id="ENSGT00910000148011"/>
<dbReference type="AlphaFoldDB" id="A0A2K5C7J7"/>